<evidence type="ECO:0000313" key="1">
    <source>
        <dbReference type="EMBL" id="OBX05945.1"/>
    </source>
</evidence>
<dbReference type="PATRIC" id="fig|505345.6.peg.135"/>
<dbReference type="InterPro" id="IPR009678">
    <property type="entry name" value="Phage_tail_completion_R"/>
</dbReference>
<accession>A0A1A7PXR6</accession>
<dbReference type="Proteomes" id="UP000092626">
    <property type="component" value="Unassembled WGS sequence"/>
</dbReference>
<dbReference type="RefSeq" id="WP_065236492.1">
    <property type="nucleotide sequence ID" value="NZ_JTJR01000002.1"/>
</dbReference>
<protein>
    <submittedName>
        <fullName evidence="1">Tail protein</fullName>
    </submittedName>
</protein>
<comment type="caution">
    <text evidence="1">The sequence shown here is derived from an EMBL/GenBank/DDBJ whole genome shotgun (WGS) entry which is preliminary data.</text>
</comment>
<dbReference type="Pfam" id="PF06891">
    <property type="entry name" value="P2_Phage_GpR"/>
    <property type="match status" value="1"/>
</dbReference>
<name>A0A1A7PXR6_9PAST</name>
<dbReference type="EMBL" id="JTJR01000002">
    <property type="protein sequence ID" value="OBX05945.1"/>
    <property type="molecule type" value="Genomic_DNA"/>
</dbReference>
<evidence type="ECO:0000313" key="2">
    <source>
        <dbReference type="Proteomes" id="UP000092626"/>
    </source>
</evidence>
<dbReference type="AlphaFoldDB" id="A0A1A7PXR6"/>
<dbReference type="STRING" id="505345.QV06_00660"/>
<gene>
    <name evidence="1" type="ORF">QV06_00660</name>
</gene>
<reference evidence="1 2" key="1">
    <citation type="submission" date="2014-11" db="EMBL/GenBank/DDBJ databases">
        <title>Pan-genome of Gallibacterium spp.</title>
        <authorList>
            <person name="Kudirkiene E."/>
            <person name="Bojesen A.M."/>
        </authorList>
    </citation>
    <scope>NUCLEOTIDE SEQUENCE [LARGE SCALE GENOMIC DNA]</scope>
    <source>
        <strain evidence="1 2">59/S3/89</strain>
    </source>
</reference>
<sequence>MKKPAQLREVIEKAYPYLRNNPDRLQVFIDDGHIIATNAASLSYEYQYTLNIIITDFDKDMAIIIVPLLAYLRKNQNELFDNPAKRPDAIAFETDLINQTTQDLSLKIKLTERVKVEQTDKGTEITYLPEPIAANETLERLEFYIKDEFITSADGERHG</sequence>
<organism evidence="1 2">
    <name type="scientific">Gallibacterium genomosp. 3</name>
    <dbReference type="NCBI Taxonomy" id="505345"/>
    <lineage>
        <taxon>Bacteria</taxon>
        <taxon>Pseudomonadati</taxon>
        <taxon>Pseudomonadota</taxon>
        <taxon>Gammaproteobacteria</taxon>
        <taxon>Pasteurellales</taxon>
        <taxon>Pasteurellaceae</taxon>
        <taxon>Gallibacterium</taxon>
    </lineage>
</organism>
<proteinExistence type="predicted"/>